<keyword evidence="4" id="KW-0238">DNA-binding</keyword>
<keyword evidence="5" id="KW-0804">Transcription</keyword>
<dbReference type="InterPro" id="IPR013324">
    <property type="entry name" value="RNA_pol_sigma_r3/r4-like"/>
</dbReference>
<keyword evidence="9" id="KW-1185">Reference proteome</keyword>
<dbReference type="PANTHER" id="PTHR43133:SF50">
    <property type="entry name" value="ECF RNA POLYMERASE SIGMA FACTOR SIGM"/>
    <property type="match status" value="1"/>
</dbReference>
<dbReference type="Pfam" id="PF04545">
    <property type="entry name" value="Sigma70_r4"/>
    <property type="match status" value="1"/>
</dbReference>
<evidence type="ECO:0000313" key="9">
    <source>
        <dbReference type="Proteomes" id="UP000548476"/>
    </source>
</evidence>
<dbReference type="GO" id="GO:0016987">
    <property type="term" value="F:sigma factor activity"/>
    <property type="evidence" value="ECO:0007669"/>
    <property type="project" value="UniProtKB-KW"/>
</dbReference>
<dbReference type="InterPro" id="IPR014325">
    <property type="entry name" value="RNA_pol_sigma-E_actinobac"/>
</dbReference>
<name>A0A841G1J3_9ACTN</name>
<dbReference type="NCBIfam" id="TIGR02983">
    <property type="entry name" value="SigE-fam_strep"/>
    <property type="match status" value="1"/>
</dbReference>
<dbReference type="NCBIfam" id="TIGR02937">
    <property type="entry name" value="sigma70-ECF"/>
    <property type="match status" value="1"/>
</dbReference>
<feature type="domain" description="RNA polymerase sigma-70 region 4" evidence="7">
    <location>
        <begin position="106"/>
        <end position="155"/>
    </location>
</feature>
<dbReference type="InterPro" id="IPR039425">
    <property type="entry name" value="RNA_pol_sigma-70-like"/>
</dbReference>
<dbReference type="GO" id="GO:0003677">
    <property type="term" value="F:DNA binding"/>
    <property type="evidence" value="ECO:0007669"/>
    <property type="project" value="UniProtKB-KW"/>
</dbReference>
<evidence type="ECO:0000313" key="8">
    <source>
        <dbReference type="EMBL" id="MBB6039798.1"/>
    </source>
</evidence>
<evidence type="ECO:0000259" key="6">
    <source>
        <dbReference type="Pfam" id="PF04542"/>
    </source>
</evidence>
<evidence type="ECO:0000256" key="2">
    <source>
        <dbReference type="ARBA" id="ARBA00023015"/>
    </source>
</evidence>
<dbReference type="Gene3D" id="1.10.1740.10">
    <property type="match status" value="1"/>
</dbReference>
<organism evidence="8 9">
    <name type="scientific">Phytomonospora endophytica</name>
    <dbReference type="NCBI Taxonomy" id="714109"/>
    <lineage>
        <taxon>Bacteria</taxon>
        <taxon>Bacillati</taxon>
        <taxon>Actinomycetota</taxon>
        <taxon>Actinomycetes</taxon>
        <taxon>Micromonosporales</taxon>
        <taxon>Micromonosporaceae</taxon>
        <taxon>Phytomonospora</taxon>
    </lineage>
</organism>
<dbReference type="InterPro" id="IPR007630">
    <property type="entry name" value="RNA_pol_sigma70_r4"/>
</dbReference>
<evidence type="ECO:0000256" key="5">
    <source>
        <dbReference type="ARBA" id="ARBA00023163"/>
    </source>
</evidence>
<dbReference type="SUPFAM" id="SSF88659">
    <property type="entry name" value="Sigma3 and sigma4 domains of RNA polymerase sigma factors"/>
    <property type="match status" value="1"/>
</dbReference>
<feature type="domain" description="RNA polymerase sigma-70 region 2" evidence="6">
    <location>
        <begin position="11"/>
        <end position="75"/>
    </location>
</feature>
<keyword evidence="3" id="KW-0731">Sigma factor</keyword>
<protein>
    <submittedName>
        <fullName evidence="8">RNA polymerase sigma-70 factor (Sigma-E family)</fullName>
    </submittedName>
</protein>
<dbReference type="RefSeq" id="WP_184792879.1">
    <property type="nucleotide sequence ID" value="NZ_BONT01000086.1"/>
</dbReference>
<accession>A0A841G1J3</accession>
<dbReference type="Pfam" id="PF04542">
    <property type="entry name" value="Sigma70_r2"/>
    <property type="match status" value="1"/>
</dbReference>
<dbReference type="CDD" id="cd06171">
    <property type="entry name" value="Sigma70_r4"/>
    <property type="match status" value="1"/>
</dbReference>
<comment type="caution">
    <text evidence="8">The sequence shown here is derived from an EMBL/GenBank/DDBJ whole genome shotgun (WGS) entry which is preliminary data.</text>
</comment>
<gene>
    <name evidence="8" type="ORF">HNR73_007697</name>
</gene>
<keyword evidence="2" id="KW-0805">Transcription regulation</keyword>
<dbReference type="InterPro" id="IPR036388">
    <property type="entry name" value="WH-like_DNA-bd_sf"/>
</dbReference>
<dbReference type="InterPro" id="IPR014284">
    <property type="entry name" value="RNA_pol_sigma-70_dom"/>
</dbReference>
<evidence type="ECO:0000256" key="3">
    <source>
        <dbReference type="ARBA" id="ARBA00023082"/>
    </source>
</evidence>
<proteinExistence type="inferred from homology"/>
<dbReference type="AlphaFoldDB" id="A0A841G1J3"/>
<dbReference type="EMBL" id="JACHGT010000026">
    <property type="protein sequence ID" value="MBB6039798.1"/>
    <property type="molecule type" value="Genomic_DNA"/>
</dbReference>
<dbReference type="InterPro" id="IPR013325">
    <property type="entry name" value="RNA_pol_sigma_r2"/>
</dbReference>
<evidence type="ECO:0000256" key="4">
    <source>
        <dbReference type="ARBA" id="ARBA00023125"/>
    </source>
</evidence>
<reference evidence="8 9" key="1">
    <citation type="submission" date="2020-08" db="EMBL/GenBank/DDBJ databases">
        <title>Genomic Encyclopedia of Type Strains, Phase IV (KMG-IV): sequencing the most valuable type-strain genomes for metagenomic binning, comparative biology and taxonomic classification.</title>
        <authorList>
            <person name="Goeker M."/>
        </authorList>
    </citation>
    <scope>NUCLEOTIDE SEQUENCE [LARGE SCALE GENOMIC DNA]</scope>
    <source>
        <strain evidence="8 9">YIM 65646</strain>
    </source>
</reference>
<dbReference type="PANTHER" id="PTHR43133">
    <property type="entry name" value="RNA POLYMERASE ECF-TYPE SIGMA FACTO"/>
    <property type="match status" value="1"/>
</dbReference>
<evidence type="ECO:0000256" key="1">
    <source>
        <dbReference type="ARBA" id="ARBA00010641"/>
    </source>
</evidence>
<sequence length="168" mass="19007">MSAPAGDFDEFVRAYTPTLLRTAYLLTGDQHHAEDLVQSALARAHRSWHRIDDSPFGYVRRTMYHLQVATWRRRRIREWLGTTTTEPIPEPDVATAADIRLTLQKALAQLTDKQRAVVVLRFYEDRSVEDTAAVLRCSTGTVKSQTAKALGKLRQLMPSMAGLLEGRL</sequence>
<dbReference type="InterPro" id="IPR007627">
    <property type="entry name" value="RNA_pol_sigma70_r2"/>
</dbReference>
<dbReference type="Gene3D" id="1.10.10.10">
    <property type="entry name" value="Winged helix-like DNA-binding domain superfamily/Winged helix DNA-binding domain"/>
    <property type="match status" value="1"/>
</dbReference>
<evidence type="ECO:0000259" key="7">
    <source>
        <dbReference type="Pfam" id="PF04545"/>
    </source>
</evidence>
<dbReference type="GO" id="GO:0006352">
    <property type="term" value="P:DNA-templated transcription initiation"/>
    <property type="evidence" value="ECO:0007669"/>
    <property type="project" value="InterPro"/>
</dbReference>
<dbReference type="SUPFAM" id="SSF88946">
    <property type="entry name" value="Sigma2 domain of RNA polymerase sigma factors"/>
    <property type="match status" value="1"/>
</dbReference>
<comment type="similarity">
    <text evidence="1">Belongs to the sigma-70 factor family. ECF subfamily.</text>
</comment>
<dbReference type="Proteomes" id="UP000548476">
    <property type="component" value="Unassembled WGS sequence"/>
</dbReference>